<name>A0A6N3CGV6_EUBLI</name>
<feature type="transmembrane region" description="Helical" evidence="2">
    <location>
        <begin position="55"/>
        <end position="80"/>
    </location>
</feature>
<reference evidence="3" key="1">
    <citation type="submission" date="2019-11" db="EMBL/GenBank/DDBJ databases">
        <authorList>
            <person name="Feng L."/>
        </authorList>
    </citation>
    <scope>NUCLEOTIDE SEQUENCE</scope>
    <source>
        <strain evidence="3">ElimosumLFYP34</strain>
    </source>
</reference>
<gene>
    <name evidence="3" type="ORF">ELLFYP34_02786</name>
</gene>
<dbReference type="EMBL" id="CACRTR010000008">
    <property type="protein sequence ID" value="VYU14119.1"/>
    <property type="molecule type" value="Genomic_DNA"/>
</dbReference>
<keyword evidence="2" id="KW-1133">Transmembrane helix</keyword>
<feature type="transmembrane region" description="Helical" evidence="2">
    <location>
        <begin position="12"/>
        <end position="35"/>
    </location>
</feature>
<evidence type="ECO:0000256" key="1">
    <source>
        <dbReference type="SAM" id="MobiDB-lite"/>
    </source>
</evidence>
<keyword evidence="2" id="KW-0472">Membrane</keyword>
<evidence type="ECO:0000256" key="2">
    <source>
        <dbReference type="SAM" id="Phobius"/>
    </source>
</evidence>
<feature type="compositionally biased region" description="Basic and acidic residues" evidence="1">
    <location>
        <begin position="138"/>
        <end position="166"/>
    </location>
</feature>
<organism evidence="3">
    <name type="scientific">Eubacterium limosum</name>
    <dbReference type="NCBI Taxonomy" id="1736"/>
    <lineage>
        <taxon>Bacteria</taxon>
        <taxon>Bacillati</taxon>
        <taxon>Bacillota</taxon>
        <taxon>Clostridia</taxon>
        <taxon>Eubacteriales</taxon>
        <taxon>Eubacteriaceae</taxon>
        <taxon>Eubacterium</taxon>
    </lineage>
</organism>
<sequence length="166" mass="17724">MKTEAKKKNKASLALYIAAVLFGIYAIFSLINTALYISNLISTQYITVSESLTDIIVYFVTNCGPYIFYAAALGGMGYLVEMTAGPRRVKSAADESQAEENTAEVTPDADLSSAMETIVDEAAPEEESTGEPAASGEAEAKPEADSDEKENSDKEASELSDIEKAI</sequence>
<evidence type="ECO:0000313" key="3">
    <source>
        <dbReference type="EMBL" id="VYU14119.1"/>
    </source>
</evidence>
<accession>A0A6N3CGV6</accession>
<proteinExistence type="predicted"/>
<feature type="region of interest" description="Disordered" evidence="1">
    <location>
        <begin position="89"/>
        <end position="166"/>
    </location>
</feature>
<keyword evidence="2" id="KW-0812">Transmembrane</keyword>
<protein>
    <submittedName>
        <fullName evidence="3">Uncharacterized protein</fullName>
    </submittedName>
</protein>
<feature type="compositionally biased region" description="Acidic residues" evidence="1">
    <location>
        <begin position="118"/>
        <end position="129"/>
    </location>
</feature>
<dbReference type="AlphaFoldDB" id="A0A6N3CGV6"/>